<evidence type="ECO:0000313" key="1">
    <source>
        <dbReference type="EMBL" id="MEJ6010685.1"/>
    </source>
</evidence>
<organism evidence="1 2">
    <name type="scientific">Novosphingobium aquae</name>
    <dbReference type="NCBI Taxonomy" id="3133435"/>
    <lineage>
        <taxon>Bacteria</taxon>
        <taxon>Pseudomonadati</taxon>
        <taxon>Pseudomonadota</taxon>
        <taxon>Alphaproteobacteria</taxon>
        <taxon>Sphingomonadales</taxon>
        <taxon>Sphingomonadaceae</taxon>
        <taxon>Novosphingobium</taxon>
    </lineage>
</organism>
<dbReference type="RefSeq" id="WP_339967464.1">
    <property type="nucleotide sequence ID" value="NZ_JBBHJY010000006.1"/>
</dbReference>
<dbReference type="InterPro" id="IPR032676">
    <property type="entry name" value="YkuD_2"/>
</dbReference>
<protein>
    <submittedName>
        <fullName evidence="1">Murein L,D-transpeptidase catalytic domain-containing protein</fullName>
    </submittedName>
</protein>
<dbReference type="PANTHER" id="PTHR38477:SF1">
    <property type="entry name" value="MUREIN L,D-TRANSPEPTIDASE CATALYTIC DOMAIN FAMILY PROTEIN"/>
    <property type="match status" value="1"/>
</dbReference>
<sequence length="230" mass="24881">MAPLTRALAQSVIGPLEGEFDKAFGVPGQNPAPVAPGAVPVEPAPIVPSLPMEAPLDPAYNARLIEIARREIERAGNKLWRTDIAGIADFGRPSTLPRFHFVNLEAGRIDSFRVCHGRGSDPDHSGFLHSFSNVPGSEATSRGGYLTCEWYYGKYGTSIRLEGMERDNSNALQRAIVMHPAAYAAPQHIAKFGKLGRSEGCFAMAPGDFNQALVHLSNGRLLFADRITLT</sequence>
<proteinExistence type="predicted"/>
<keyword evidence="2" id="KW-1185">Reference proteome</keyword>
<reference evidence="1 2" key="1">
    <citation type="submission" date="2024-03" db="EMBL/GenBank/DDBJ databases">
        <authorList>
            <person name="Jo J.-H."/>
        </authorList>
    </citation>
    <scope>NUCLEOTIDE SEQUENCE [LARGE SCALE GENOMIC DNA]</scope>
    <source>
        <strain evidence="1 2">AS3R-12</strain>
    </source>
</reference>
<dbReference type="Pfam" id="PF13645">
    <property type="entry name" value="YkuD_2"/>
    <property type="match status" value="1"/>
</dbReference>
<dbReference type="PANTHER" id="PTHR38477">
    <property type="entry name" value="HYPOTHETICAL EXPORTED PROTEIN"/>
    <property type="match status" value="1"/>
</dbReference>
<dbReference type="EMBL" id="JBBHJY010000006">
    <property type="protein sequence ID" value="MEJ6010685.1"/>
    <property type="molecule type" value="Genomic_DNA"/>
</dbReference>
<dbReference type="Proteomes" id="UP001379235">
    <property type="component" value="Unassembled WGS sequence"/>
</dbReference>
<comment type="caution">
    <text evidence="1">The sequence shown here is derived from an EMBL/GenBank/DDBJ whole genome shotgun (WGS) entry which is preliminary data.</text>
</comment>
<gene>
    <name evidence="1" type="ORF">WG900_12250</name>
</gene>
<name>A0ABU8SA67_9SPHN</name>
<accession>A0ABU8SA67</accession>
<evidence type="ECO:0000313" key="2">
    <source>
        <dbReference type="Proteomes" id="UP001379235"/>
    </source>
</evidence>